<evidence type="ECO:0000313" key="2">
    <source>
        <dbReference type="Proteomes" id="UP000466535"/>
    </source>
</evidence>
<comment type="caution">
    <text evidence="1">The sequence shown here is derived from an EMBL/GenBank/DDBJ whole genome shotgun (WGS) entry which is preliminary data.</text>
</comment>
<name>A0A6B0T4I2_9EURY</name>
<organism evidence="1 2">
    <name type="scientific">Halovenus carboxidivorans</name>
    <dbReference type="NCBI Taxonomy" id="2692199"/>
    <lineage>
        <taxon>Archaea</taxon>
        <taxon>Methanobacteriati</taxon>
        <taxon>Methanobacteriota</taxon>
        <taxon>Stenosarchaea group</taxon>
        <taxon>Halobacteria</taxon>
        <taxon>Halobacteriales</taxon>
        <taxon>Haloarculaceae</taxon>
        <taxon>Halovenus</taxon>
    </lineage>
</organism>
<dbReference type="AlphaFoldDB" id="A0A6B0T4I2"/>
<dbReference type="EMBL" id="WUUT01000001">
    <property type="protein sequence ID" value="MXR50202.1"/>
    <property type="molecule type" value="Genomic_DNA"/>
</dbReference>
<keyword evidence="2" id="KW-1185">Reference proteome</keyword>
<dbReference type="OrthoDB" id="192786at2157"/>
<sequence>MSEAENWSPRDLVEAIRSGDVYGIAEAGMMSYEDADYIADYWQTYEQYHGVDPVGDEDEKYAKLVERASTREFNKAVGSGNISRIAYGVGHQRDGETDIADWKQYEKIKDLFRSEPQYTDYTNNIFQAIIFSNQVPPTGRGKTNTGYTLIDMGQSVNPEMKVWTNSKSDPFEDLPEQWSDIKNTIRNHDGEGLILLDDASVFLQYADQTKGVQMSRELKLLRKNNTHIIIIAHTGMDVPKDIRRQVFMINKLSETEAEFGYGITEMEGQDRLEVSNIQMSIANIPETDINYESEDDQGYEIYFDDDETSENNQSNPTPRSSKIQFPETVNSKTDKIKYLSEVCGMKNKEIADYLEESEQTVSYHLQK</sequence>
<proteinExistence type="predicted"/>
<evidence type="ECO:0000313" key="1">
    <source>
        <dbReference type="EMBL" id="MXR50202.1"/>
    </source>
</evidence>
<dbReference type="Proteomes" id="UP000466535">
    <property type="component" value="Unassembled WGS sequence"/>
</dbReference>
<protein>
    <submittedName>
        <fullName evidence="1">Uncharacterized protein</fullName>
    </submittedName>
</protein>
<reference evidence="1 2" key="1">
    <citation type="submission" date="2019-12" db="EMBL/GenBank/DDBJ databases">
        <title>Isolation and characterization of three novel carbon monoxide-oxidizing members of Halobacteria from salione crusts and soils.</title>
        <authorList>
            <person name="Myers M.R."/>
            <person name="King G.M."/>
        </authorList>
    </citation>
    <scope>NUCLEOTIDE SEQUENCE [LARGE SCALE GENOMIC DNA]</scope>
    <source>
        <strain evidence="1 2">WSH3</strain>
    </source>
</reference>
<accession>A0A6B0T4I2</accession>
<gene>
    <name evidence="1" type="ORF">GRX03_01070</name>
</gene>
<dbReference type="RefSeq" id="WP_159762356.1">
    <property type="nucleotide sequence ID" value="NZ_WUUT01000001.1"/>
</dbReference>